<comment type="cofactor">
    <cofactor evidence="10">
        <name>Mn(2+)</name>
        <dbReference type="ChEBI" id="CHEBI:29035"/>
    </cofactor>
    <text evidence="10">Binds 2 Mn(2+) ions per subunit in a binuclear metal center.</text>
</comment>
<proteinExistence type="inferred from homology"/>
<comment type="similarity">
    <text evidence="10">Belongs to the LpxH family.</text>
</comment>
<dbReference type="GO" id="GO:0016787">
    <property type="term" value="F:hydrolase activity"/>
    <property type="evidence" value="ECO:0007669"/>
    <property type="project" value="UniProtKB-KW"/>
</dbReference>
<dbReference type="InterPro" id="IPR004843">
    <property type="entry name" value="Calcineurin-like_PHP"/>
</dbReference>
<name>A0ABV7F2Z9_9BURK</name>
<organism evidence="12 13">
    <name type="scientific">Undibacterium arcticum</name>
    <dbReference type="NCBI Taxonomy" id="1762892"/>
    <lineage>
        <taxon>Bacteria</taxon>
        <taxon>Pseudomonadati</taxon>
        <taxon>Pseudomonadota</taxon>
        <taxon>Betaproteobacteria</taxon>
        <taxon>Burkholderiales</taxon>
        <taxon>Oxalobacteraceae</taxon>
        <taxon>Undibacterium</taxon>
    </lineage>
</organism>
<feature type="binding site" evidence="10">
    <location>
        <position position="207"/>
    </location>
    <ligand>
        <name>substrate</name>
    </ligand>
</feature>
<evidence type="ECO:0000256" key="9">
    <source>
        <dbReference type="ARBA" id="ARBA00023211"/>
    </source>
</evidence>
<evidence type="ECO:0000256" key="4">
    <source>
        <dbReference type="ARBA" id="ARBA00022556"/>
    </source>
</evidence>
<dbReference type="SUPFAM" id="SSF56300">
    <property type="entry name" value="Metallo-dependent phosphatases"/>
    <property type="match status" value="1"/>
</dbReference>
<dbReference type="Pfam" id="PF00149">
    <property type="entry name" value="Metallophos"/>
    <property type="match status" value="1"/>
</dbReference>
<feature type="binding site" evidence="10">
    <location>
        <position position="91"/>
    </location>
    <ligand>
        <name>Mn(2+)</name>
        <dbReference type="ChEBI" id="CHEBI:29035"/>
        <label>2</label>
    </ligand>
</feature>
<feature type="binding site" evidence="10">
    <location>
        <position position="52"/>
    </location>
    <ligand>
        <name>Mn(2+)</name>
        <dbReference type="ChEBI" id="CHEBI:29035"/>
        <label>2</label>
    </ligand>
</feature>
<dbReference type="EC" id="3.6.1.54" evidence="10"/>
<evidence type="ECO:0000256" key="6">
    <source>
        <dbReference type="ARBA" id="ARBA00022801"/>
    </source>
</evidence>
<dbReference type="EMBL" id="JBHRTP010000048">
    <property type="protein sequence ID" value="MFC3109325.1"/>
    <property type="molecule type" value="Genomic_DNA"/>
</dbReference>
<evidence type="ECO:0000256" key="2">
    <source>
        <dbReference type="ARBA" id="ARBA00022516"/>
    </source>
</evidence>
<sequence>MQSATSTAQPETVALFISDLHLKPSQPKTAEAFLAFLGGHAMKTQQLYLLGDLFEYWAGDDDIPTPFNQHVVDAIQRVSKAGVAVFWIPGNRDFLTSDTFSQATGATRLPEPFIADIAGQKIILVHGDAQCTDDLSYMAFRAQVRQPGWQQQFLAKPLAQRKAIIEGMRSESREQQRSKSYEIMDVNRDAIAALFDASASAIMIHGHTHRPARHVYPHAGGDRTRYVLPDWDCDNEPVRGGWIALDHAGKISRHDVDGTALA</sequence>
<feature type="domain" description="Calcineurin-like phosphoesterase" evidence="11">
    <location>
        <begin position="15"/>
        <end position="211"/>
    </location>
</feature>
<keyword evidence="1 10" id="KW-1003">Cell membrane</keyword>
<evidence type="ECO:0000256" key="10">
    <source>
        <dbReference type="HAMAP-Rule" id="MF_00575"/>
    </source>
</evidence>
<keyword evidence="9 10" id="KW-0464">Manganese</keyword>
<keyword evidence="2 10" id="KW-0444">Lipid biosynthesis</keyword>
<gene>
    <name evidence="10" type="primary">lpxH</name>
    <name evidence="12" type="ORF">ACFOFO_15375</name>
</gene>
<dbReference type="CDD" id="cd07398">
    <property type="entry name" value="MPP_YbbF-LpxH"/>
    <property type="match status" value="1"/>
</dbReference>
<dbReference type="PANTHER" id="PTHR34990">
    <property type="entry name" value="UDP-2,3-DIACYLGLUCOSAMINE HYDROLASE-RELATED"/>
    <property type="match status" value="1"/>
</dbReference>
<accession>A0ABV7F2Z9</accession>
<reference evidence="13" key="1">
    <citation type="journal article" date="2019" name="Int. J. Syst. Evol. Microbiol.">
        <title>The Global Catalogue of Microorganisms (GCM) 10K type strain sequencing project: providing services to taxonomists for standard genome sequencing and annotation.</title>
        <authorList>
            <consortium name="The Broad Institute Genomics Platform"/>
            <consortium name="The Broad Institute Genome Sequencing Center for Infectious Disease"/>
            <person name="Wu L."/>
            <person name="Ma J."/>
        </authorList>
    </citation>
    <scope>NUCLEOTIDE SEQUENCE [LARGE SCALE GENOMIC DNA]</scope>
    <source>
        <strain evidence="13">KCTC 42986</strain>
    </source>
</reference>
<feature type="binding site" evidence="10">
    <location>
        <position position="126"/>
    </location>
    <ligand>
        <name>Mn(2+)</name>
        <dbReference type="ChEBI" id="CHEBI:29035"/>
        <label>2</label>
    </ligand>
</feature>
<feature type="binding site" evidence="10">
    <location>
        <position position="172"/>
    </location>
    <ligand>
        <name>substrate</name>
    </ligand>
</feature>
<keyword evidence="8 10" id="KW-0472">Membrane</keyword>
<feature type="binding site" evidence="10">
    <location>
        <begin position="91"/>
        <end position="92"/>
    </location>
    <ligand>
        <name>substrate</name>
    </ligand>
</feature>
<evidence type="ECO:0000256" key="5">
    <source>
        <dbReference type="ARBA" id="ARBA00022723"/>
    </source>
</evidence>
<evidence type="ECO:0000259" key="11">
    <source>
        <dbReference type="Pfam" id="PF00149"/>
    </source>
</evidence>
<feature type="binding site" evidence="10">
    <location>
        <position position="21"/>
    </location>
    <ligand>
        <name>Mn(2+)</name>
        <dbReference type="ChEBI" id="CHEBI:29035"/>
        <label>1</label>
    </ligand>
</feature>
<comment type="catalytic activity">
    <reaction evidence="10">
        <text>UDP-2-N,3-O-bis[(3R)-3-hydroxytetradecanoyl]-alpha-D-glucosamine + H2O = 2-N,3-O-bis[(3R)-3-hydroxytetradecanoyl]-alpha-D-glucosaminyl 1-phosphate + UMP + 2 H(+)</text>
        <dbReference type="Rhea" id="RHEA:25213"/>
        <dbReference type="ChEBI" id="CHEBI:15377"/>
        <dbReference type="ChEBI" id="CHEBI:15378"/>
        <dbReference type="ChEBI" id="CHEBI:57865"/>
        <dbReference type="ChEBI" id="CHEBI:57957"/>
        <dbReference type="ChEBI" id="CHEBI:78847"/>
        <dbReference type="EC" id="3.6.1.54"/>
    </reaction>
</comment>
<keyword evidence="13" id="KW-1185">Reference proteome</keyword>
<dbReference type="NCBIfam" id="TIGR01854">
    <property type="entry name" value="lipid_A_lpxH"/>
    <property type="match status" value="1"/>
</dbReference>
<comment type="pathway">
    <text evidence="10">Glycolipid biosynthesis; lipid IV(A) biosynthesis; lipid IV(A) from (3R)-3-hydroxytetradecanoyl-[acyl-carrier-protein] and UDP-N-acetyl-alpha-D-glucosamine: step 4/6.</text>
</comment>
<feature type="binding site" evidence="10">
    <location>
        <position position="134"/>
    </location>
    <ligand>
        <name>substrate</name>
    </ligand>
</feature>
<dbReference type="InterPro" id="IPR010138">
    <property type="entry name" value="UDP-diacylglucosamine_Hdrlase"/>
</dbReference>
<dbReference type="RefSeq" id="WP_390331932.1">
    <property type="nucleotide sequence ID" value="NZ_JBHRTP010000048.1"/>
</dbReference>
<dbReference type="NCBIfam" id="NF003743">
    <property type="entry name" value="PRK05340.1"/>
    <property type="match status" value="1"/>
</dbReference>
<keyword evidence="5 10" id="KW-0479">Metal-binding</keyword>
<keyword evidence="4 10" id="KW-0441">Lipid A biosynthesis</keyword>
<dbReference type="Proteomes" id="UP001595530">
    <property type="component" value="Unassembled WGS sequence"/>
</dbReference>
<feature type="binding site" evidence="10">
    <location>
        <position position="179"/>
    </location>
    <ligand>
        <name>substrate</name>
    </ligand>
</feature>
<dbReference type="InterPro" id="IPR043461">
    <property type="entry name" value="LpxH-like"/>
</dbReference>
<evidence type="ECO:0000256" key="1">
    <source>
        <dbReference type="ARBA" id="ARBA00022475"/>
    </source>
</evidence>
<feature type="binding site" evidence="10">
    <location>
        <position position="209"/>
    </location>
    <ligand>
        <name>Mn(2+)</name>
        <dbReference type="ChEBI" id="CHEBI:29035"/>
        <label>1</label>
    </ligand>
</feature>
<evidence type="ECO:0000256" key="7">
    <source>
        <dbReference type="ARBA" id="ARBA00023098"/>
    </source>
</evidence>
<comment type="function">
    <text evidence="10">Hydrolyzes the pyrophosphate bond of UDP-2,3-diacylglucosamine to yield 2,3-diacylglucosamine 1-phosphate (lipid X) and UMP by catalyzing the attack of water at the alpha-P atom. Involved in the biosynthesis of lipid A, a phosphorylated glycolipid that anchors the lipopolysaccharide to the outer membrane of the cell.</text>
</comment>
<comment type="subcellular location">
    <subcellularLocation>
        <location evidence="10">Cell inner membrane</location>
        <topology evidence="10">Peripheral membrane protein</topology>
        <orientation evidence="10">Cytoplasmic side</orientation>
    </subcellularLocation>
</comment>
<feature type="binding site" evidence="10">
    <location>
        <position position="52"/>
    </location>
    <ligand>
        <name>Mn(2+)</name>
        <dbReference type="ChEBI" id="CHEBI:29035"/>
        <label>1</label>
    </ligand>
</feature>
<dbReference type="InterPro" id="IPR029052">
    <property type="entry name" value="Metallo-depent_PP-like"/>
</dbReference>
<evidence type="ECO:0000313" key="13">
    <source>
        <dbReference type="Proteomes" id="UP001595530"/>
    </source>
</evidence>
<dbReference type="PANTHER" id="PTHR34990:SF1">
    <property type="entry name" value="UDP-2,3-DIACYLGLUCOSAMINE HYDROLASE"/>
    <property type="match status" value="1"/>
</dbReference>
<keyword evidence="3 10" id="KW-0997">Cell inner membrane</keyword>
<feature type="binding site" evidence="10">
    <location>
        <position position="207"/>
    </location>
    <ligand>
        <name>Mn(2+)</name>
        <dbReference type="ChEBI" id="CHEBI:29035"/>
        <label>2</label>
    </ligand>
</feature>
<feature type="binding site" evidence="10">
    <location>
        <position position="19"/>
    </location>
    <ligand>
        <name>Mn(2+)</name>
        <dbReference type="ChEBI" id="CHEBI:29035"/>
        <label>1</label>
    </ligand>
</feature>
<keyword evidence="6 10" id="KW-0378">Hydrolase</keyword>
<evidence type="ECO:0000313" key="12">
    <source>
        <dbReference type="EMBL" id="MFC3109325.1"/>
    </source>
</evidence>
<dbReference type="HAMAP" id="MF_00575">
    <property type="entry name" value="LpxH"/>
    <property type="match status" value="1"/>
</dbReference>
<comment type="caution">
    <text evidence="12">The sequence shown here is derived from an EMBL/GenBank/DDBJ whole genome shotgun (WGS) entry which is preliminary data.</text>
</comment>
<protein>
    <recommendedName>
        <fullName evidence="10">UDP-2,3-diacylglucosamine hydrolase</fullName>
        <ecNumber evidence="10">3.6.1.54</ecNumber>
    </recommendedName>
    <alternativeName>
        <fullName evidence="10">UDP-2,3-diacylglucosamine diphosphatase</fullName>
    </alternativeName>
</protein>
<feature type="binding site" evidence="10">
    <location>
        <position position="176"/>
    </location>
    <ligand>
        <name>substrate</name>
    </ligand>
</feature>
<keyword evidence="7 10" id="KW-0443">Lipid metabolism</keyword>
<dbReference type="Gene3D" id="3.60.21.10">
    <property type="match status" value="1"/>
</dbReference>
<evidence type="ECO:0000256" key="8">
    <source>
        <dbReference type="ARBA" id="ARBA00023136"/>
    </source>
</evidence>
<evidence type="ECO:0000256" key="3">
    <source>
        <dbReference type="ARBA" id="ARBA00022519"/>
    </source>
</evidence>